<name>A0A5S4YQ56_9BRAD</name>
<dbReference type="AlphaFoldDB" id="A0A5S4YQ56"/>
<comment type="caution">
    <text evidence="1">The sequence shown here is derived from an EMBL/GenBank/DDBJ whole genome shotgun (WGS) entry which is preliminary data.</text>
</comment>
<dbReference type="EMBL" id="VSTH01000051">
    <property type="protein sequence ID" value="TYO65505.1"/>
    <property type="molecule type" value="Genomic_DNA"/>
</dbReference>
<evidence type="ECO:0000313" key="2">
    <source>
        <dbReference type="Proteomes" id="UP000324797"/>
    </source>
</evidence>
<accession>A0A5S4YQ56</accession>
<organism evidence="1 2">
    <name type="scientific">Bradyrhizobium hipponense</name>
    <dbReference type="NCBI Taxonomy" id="2605638"/>
    <lineage>
        <taxon>Bacteria</taxon>
        <taxon>Pseudomonadati</taxon>
        <taxon>Pseudomonadota</taxon>
        <taxon>Alphaproteobacteria</taxon>
        <taxon>Hyphomicrobiales</taxon>
        <taxon>Nitrobacteraceae</taxon>
        <taxon>Bradyrhizobium</taxon>
    </lineage>
</organism>
<dbReference type="RefSeq" id="WP_148740439.1">
    <property type="nucleotide sequence ID" value="NZ_VSTH01000051.1"/>
</dbReference>
<proteinExistence type="predicted"/>
<keyword evidence="2" id="KW-1185">Reference proteome</keyword>
<reference evidence="1 2" key="1">
    <citation type="submission" date="2019-08" db="EMBL/GenBank/DDBJ databases">
        <title>Bradyrhizobium hipponensis sp. nov., a rhizobium isolated from a Lupinus angustifolius root nodule in Tunisia.</title>
        <authorList>
            <person name="Off K."/>
            <person name="Rejili M."/>
            <person name="Mars M."/>
            <person name="Brachmann A."/>
            <person name="Marin M."/>
        </authorList>
    </citation>
    <scope>NUCLEOTIDE SEQUENCE [LARGE SCALE GENOMIC DNA]</scope>
    <source>
        <strain evidence="2">aSej3</strain>
    </source>
</reference>
<sequence>MLNAMVASTKRQAEAMIALLKLNPNEWEPVIYGQPIKKLIGHAKLVRPSEGVERSHCDWVLGVLVPNLCLSVTTVPPHWKIPQEHVA</sequence>
<gene>
    <name evidence="1" type="ORF">FXV83_16350</name>
</gene>
<evidence type="ECO:0000313" key="1">
    <source>
        <dbReference type="EMBL" id="TYO65505.1"/>
    </source>
</evidence>
<protein>
    <submittedName>
        <fullName evidence="1">Uncharacterized protein</fullName>
    </submittedName>
</protein>
<dbReference type="Proteomes" id="UP000324797">
    <property type="component" value="Unassembled WGS sequence"/>
</dbReference>